<feature type="non-terminal residue" evidence="2">
    <location>
        <position position="79"/>
    </location>
</feature>
<gene>
    <name evidence="2" type="ORF">PIB30_062025</name>
</gene>
<protein>
    <submittedName>
        <fullName evidence="2">Uncharacterized protein</fullName>
    </submittedName>
</protein>
<feature type="compositionally biased region" description="Polar residues" evidence="1">
    <location>
        <begin position="59"/>
        <end position="70"/>
    </location>
</feature>
<keyword evidence="3" id="KW-1185">Reference proteome</keyword>
<comment type="caution">
    <text evidence="2">The sequence shown here is derived from an EMBL/GenBank/DDBJ whole genome shotgun (WGS) entry which is preliminary data.</text>
</comment>
<evidence type="ECO:0000256" key="1">
    <source>
        <dbReference type="SAM" id="MobiDB-lite"/>
    </source>
</evidence>
<evidence type="ECO:0000313" key="3">
    <source>
        <dbReference type="Proteomes" id="UP001341840"/>
    </source>
</evidence>
<dbReference type="Proteomes" id="UP001341840">
    <property type="component" value="Unassembled WGS sequence"/>
</dbReference>
<feature type="region of interest" description="Disordered" evidence="1">
    <location>
        <begin position="59"/>
        <end position="79"/>
    </location>
</feature>
<organism evidence="2 3">
    <name type="scientific">Stylosanthes scabra</name>
    <dbReference type="NCBI Taxonomy" id="79078"/>
    <lineage>
        <taxon>Eukaryota</taxon>
        <taxon>Viridiplantae</taxon>
        <taxon>Streptophyta</taxon>
        <taxon>Embryophyta</taxon>
        <taxon>Tracheophyta</taxon>
        <taxon>Spermatophyta</taxon>
        <taxon>Magnoliopsida</taxon>
        <taxon>eudicotyledons</taxon>
        <taxon>Gunneridae</taxon>
        <taxon>Pentapetalae</taxon>
        <taxon>rosids</taxon>
        <taxon>fabids</taxon>
        <taxon>Fabales</taxon>
        <taxon>Fabaceae</taxon>
        <taxon>Papilionoideae</taxon>
        <taxon>50 kb inversion clade</taxon>
        <taxon>dalbergioids sensu lato</taxon>
        <taxon>Dalbergieae</taxon>
        <taxon>Pterocarpus clade</taxon>
        <taxon>Stylosanthes</taxon>
    </lineage>
</organism>
<name>A0ABU6UJU1_9FABA</name>
<evidence type="ECO:0000313" key="2">
    <source>
        <dbReference type="EMBL" id="MED6161572.1"/>
    </source>
</evidence>
<proteinExistence type="predicted"/>
<sequence length="79" mass="8353">MSEGLGGLEGTDKAIRAGKLGQTAFKAFGNCDCTHVCFRPRVSYLSTDTLSLSLNHATTSSGLKLSSQYSLPPAPTFKL</sequence>
<accession>A0ABU6UJU1</accession>
<reference evidence="2 3" key="1">
    <citation type="journal article" date="2023" name="Plants (Basel)">
        <title>Bridging the Gap: Combining Genomics and Transcriptomics Approaches to Understand Stylosanthes scabra, an Orphan Legume from the Brazilian Caatinga.</title>
        <authorList>
            <person name="Ferreira-Neto J.R.C."/>
            <person name="da Silva M.D."/>
            <person name="Binneck E."/>
            <person name="de Melo N.F."/>
            <person name="da Silva R.H."/>
            <person name="de Melo A.L.T.M."/>
            <person name="Pandolfi V."/>
            <person name="Bustamante F.O."/>
            <person name="Brasileiro-Vidal A.C."/>
            <person name="Benko-Iseppon A.M."/>
        </authorList>
    </citation>
    <scope>NUCLEOTIDE SEQUENCE [LARGE SCALE GENOMIC DNA]</scope>
    <source>
        <tissue evidence="2">Leaves</tissue>
    </source>
</reference>
<dbReference type="EMBL" id="JASCZI010121399">
    <property type="protein sequence ID" value="MED6161572.1"/>
    <property type="molecule type" value="Genomic_DNA"/>
</dbReference>